<accession>A0AAW7ZF56</accession>
<dbReference type="Gene3D" id="1.20.1330.10">
    <property type="entry name" value="f41 fragment of flagellin, N-terminal domain"/>
    <property type="match status" value="1"/>
</dbReference>
<dbReference type="NCBIfam" id="TIGR02550">
    <property type="entry name" value="flagell_flgL"/>
    <property type="match status" value="1"/>
</dbReference>
<dbReference type="SUPFAM" id="SSF64518">
    <property type="entry name" value="Phase 1 flagellin"/>
    <property type="match status" value="1"/>
</dbReference>
<dbReference type="InterPro" id="IPR013384">
    <property type="entry name" value="Flagell_FlgL"/>
</dbReference>
<dbReference type="RefSeq" id="WP_304544187.1">
    <property type="nucleotide sequence ID" value="NZ_JARPTC010000021.1"/>
</dbReference>
<dbReference type="EMBL" id="JARPTC010000021">
    <property type="protein sequence ID" value="MDO7788342.1"/>
    <property type="molecule type" value="Genomic_DNA"/>
</dbReference>
<dbReference type="GO" id="GO:0009424">
    <property type="term" value="C:bacterial-type flagellum hook"/>
    <property type="evidence" value="ECO:0007669"/>
    <property type="project" value="InterPro"/>
</dbReference>
<name>A0AAW7ZF56_9FIRM</name>
<comment type="caution">
    <text evidence="2">The sequence shown here is derived from an EMBL/GenBank/DDBJ whole genome shotgun (WGS) entry which is preliminary data.</text>
</comment>
<evidence type="ECO:0000313" key="2">
    <source>
        <dbReference type="EMBL" id="MDO7788342.1"/>
    </source>
</evidence>
<evidence type="ECO:0000313" key="3">
    <source>
        <dbReference type="Proteomes" id="UP001172911"/>
    </source>
</evidence>
<dbReference type="GO" id="GO:0005198">
    <property type="term" value="F:structural molecule activity"/>
    <property type="evidence" value="ECO:0007669"/>
    <property type="project" value="InterPro"/>
</dbReference>
<dbReference type="PANTHER" id="PTHR42792">
    <property type="entry name" value="FLAGELLIN"/>
    <property type="match status" value="1"/>
</dbReference>
<keyword evidence="2" id="KW-0282">Flagellum</keyword>
<keyword evidence="2" id="KW-0969">Cilium</keyword>
<keyword evidence="3" id="KW-1185">Reference proteome</keyword>
<dbReference type="Proteomes" id="UP001172911">
    <property type="component" value="Unassembled WGS sequence"/>
</dbReference>
<dbReference type="InterPro" id="IPR001029">
    <property type="entry name" value="Flagellin_N"/>
</dbReference>
<dbReference type="InterPro" id="IPR001492">
    <property type="entry name" value="Flagellin"/>
</dbReference>
<feature type="domain" description="Flagellin N-terminal" evidence="1">
    <location>
        <begin position="3"/>
        <end position="138"/>
    </location>
</feature>
<dbReference type="PANTHER" id="PTHR42792:SF1">
    <property type="entry name" value="FLAGELLAR HOOK-ASSOCIATED PROTEIN 3"/>
    <property type="match status" value="1"/>
</dbReference>
<keyword evidence="2" id="KW-0966">Cell projection</keyword>
<dbReference type="AlphaFoldDB" id="A0AAW7ZF56"/>
<protein>
    <submittedName>
        <fullName evidence="2">Flagellar hook-associated protein FlgL</fullName>
    </submittedName>
</protein>
<reference evidence="2" key="1">
    <citation type="journal article" date="2023" name="J. Hazard. Mater.">
        <title>Anaerobic biodegradation of pyrene and benzo[a]pyrene by a new sulfate-reducing Desulforamulus aquiferis strain DSA.</title>
        <authorList>
            <person name="Zhang Z."/>
            <person name="Sun J."/>
            <person name="Gong X."/>
            <person name="Wang C."/>
            <person name="Wang H."/>
        </authorList>
    </citation>
    <scope>NUCLEOTIDE SEQUENCE</scope>
    <source>
        <strain evidence="2">DSA</strain>
    </source>
</reference>
<evidence type="ECO:0000259" key="1">
    <source>
        <dbReference type="Pfam" id="PF00669"/>
    </source>
</evidence>
<gene>
    <name evidence="2" type="primary">flgL</name>
    <name evidence="2" type="ORF">P6N53_14035</name>
</gene>
<proteinExistence type="predicted"/>
<sequence length="343" mass="37540">MRITNQYLANSMIKHLQGNLSRLATSQEQIATTKRVNRPSDDPNILSPLLAIKGNLIYNEQYDRNLNDGLAYLDVCDSALGTIGSVLTKAYEYASQTANDSYNPDDRKSVASQIDKLIDQIVELGNSAVGSKYVFAGTDNGHPPFKRVKDDSGVEYIVFMGNTDQVMREVAAHTSYPISANAVGFGATASEGIFGWANDPTPKTITINGVSSDFQVIYMDDPSVSDDFSGVLKELFTFRNSLNDGADPAAQQQKIEESIGGLQKVSDRILQHRVAVGARFNQFEDMKKQILNQNLNLESTMSTLEDADLSKLSILSSQQLLTYQASLAIGSNVLSTSLLDFLR</sequence>
<dbReference type="Pfam" id="PF00669">
    <property type="entry name" value="Flagellin_N"/>
    <property type="match status" value="1"/>
</dbReference>
<reference evidence="2" key="2">
    <citation type="submission" date="2023-03" db="EMBL/GenBank/DDBJ databases">
        <authorList>
            <person name="Zhang Z."/>
        </authorList>
    </citation>
    <scope>NUCLEOTIDE SEQUENCE</scope>
    <source>
        <strain evidence="2">DSA</strain>
    </source>
</reference>
<organism evidence="2 3">
    <name type="scientific">Desulforamulus aquiferis</name>
    <dbReference type="NCBI Taxonomy" id="1397668"/>
    <lineage>
        <taxon>Bacteria</taxon>
        <taxon>Bacillati</taxon>
        <taxon>Bacillota</taxon>
        <taxon>Clostridia</taxon>
        <taxon>Eubacteriales</taxon>
        <taxon>Peptococcaceae</taxon>
        <taxon>Desulforamulus</taxon>
    </lineage>
</organism>
<dbReference type="GO" id="GO:0071973">
    <property type="term" value="P:bacterial-type flagellum-dependent cell motility"/>
    <property type="evidence" value="ECO:0007669"/>
    <property type="project" value="InterPro"/>
</dbReference>